<evidence type="ECO:0000313" key="6">
    <source>
        <dbReference type="Proteomes" id="UP000230821"/>
    </source>
</evidence>
<dbReference type="InterPro" id="IPR025997">
    <property type="entry name" value="SBP_2_dom"/>
</dbReference>
<feature type="domain" description="Periplasmic binding protein" evidence="4">
    <location>
        <begin position="54"/>
        <end position="319"/>
    </location>
</feature>
<proteinExistence type="inferred from homology"/>
<dbReference type="Pfam" id="PF13407">
    <property type="entry name" value="Peripla_BP_4"/>
    <property type="match status" value="1"/>
</dbReference>
<dbReference type="AlphaFoldDB" id="A0A2G6K8M9"/>
<protein>
    <recommendedName>
        <fullName evidence="4">Periplasmic binding protein domain-containing protein</fullName>
    </recommendedName>
</protein>
<evidence type="ECO:0000256" key="3">
    <source>
        <dbReference type="ARBA" id="ARBA00022729"/>
    </source>
</evidence>
<dbReference type="Gene3D" id="3.40.50.2300">
    <property type="match status" value="2"/>
</dbReference>
<gene>
    <name evidence="5" type="ORF">CSA56_18575</name>
</gene>
<evidence type="ECO:0000313" key="5">
    <source>
        <dbReference type="EMBL" id="PIE31332.1"/>
    </source>
</evidence>
<comment type="subcellular location">
    <subcellularLocation>
        <location evidence="1">Cell envelope</location>
    </subcellularLocation>
</comment>
<evidence type="ECO:0000256" key="2">
    <source>
        <dbReference type="ARBA" id="ARBA00007639"/>
    </source>
</evidence>
<evidence type="ECO:0000256" key="1">
    <source>
        <dbReference type="ARBA" id="ARBA00004196"/>
    </source>
</evidence>
<dbReference type="CDD" id="cd01536">
    <property type="entry name" value="PBP1_ABC_sugar_binding-like"/>
    <property type="match status" value="1"/>
</dbReference>
<dbReference type="PANTHER" id="PTHR46847:SF1">
    <property type="entry name" value="D-ALLOSE-BINDING PERIPLASMIC PROTEIN-RELATED"/>
    <property type="match status" value="1"/>
</dbReference>
<dbReference type="InterPro" id="IPR028082">
    <property type="entry name" value="Peripla_BP_I"/>
</dbReference>
<dbReference type="SUPFAM" id="SSF53822">
    <property type="entry name" value="Periplasmic binding protein-like I"/>
    <property type="match status" value="1"/>
</dbReference>
<keyword evidence="3" id="KW-0732">Signal</keyword>
<dbReference type="GO" id="GO:0030246">
    <property type="term" value="F:carbohydrate binding"/>
    <property type="evidence" value="ECO:0007669"/>
    <property type="project" value="UniProtKB-ARBA"/>
</dbReference>
<sequence>MKDSILRRIVMFTKKLFTILSALLFVLILVVGAFAEQMSLEELRAVTPDKSYKVGFANLHENHVFMWRVRESIQRNCEEYGLECVMANNNVDGMTALSNADTFVTQGVNGVVEFQSHVEFGEAIMEKFNDIGAPVIAIDIPMPGATFFGANNYEAGYLAGEGGGNYAKAHWDGRVDKLLSIELPQSGDVVMQRSRGMWEGVQAVTGLGDEDIIHLDGKETQDTARQVVCDALQGIPDAEYLVVTAVNDEMALGGLAAIETCGSSANQKNYIAVGQSADEAAQAAMREEGSHFAGSTAYFPERYGDYIIPALIRLMNGEKLPPELFMGHTFISIENLDQYYPKQ</sequence>
<name>A0A2G6K8M9_9BACT</name>
<dbReference type="EMBL" id="PDSK01000154">
    <property type="protein sequence ID" value="PIE31332.1"/>
    <property type="molecule type" value="Genomic_DNA"/>
</dbReference>
<comment type="caution">
    <text evidence="5">The sequence shown here is derived from an EMBL/GenBank/DDBJ whole genome shotgun (WGS) entry which is preliminary data.</text>
</comment>
<comment type="similarity">
    <text evidence="2">Belongs to the bacterial solute-binding protein 2 family.</text>
</comment>
<evidence type="ECO:0000259" key="4">
    <source>
        <dbReference type="Pfam" id="PF13407"/>
    </source>
</evidence>
<reference evidence="5 6" key="1">
    <citation type="submission" date="2017-10" db="EMBL/GenBank/DDBJ databases">
        <title>Novel microbial diversity and functional potential in the marine mammal oral microbiome.</title>
        <authorList>
            <person name="Dudek N.K."/>
            <person name="Sun C.L."/>
            <person name="Burstein D."/>
            <person name="Kantor R.S."/>
            <person name="Aliaga Goltsman D.S."/>
            <person name="Bik E.M."/>
            <person name="Thomas B.C."/>
            <person name="Banfield J.F."/>
            <person name="Relman D.A."/>
        </authorList>
    </citation>
    <scope>NUCLEOTIDE SEQUENCE [LARGE SCALE GENOMIC DNA]</scope>
    <source>
        <strain evidence="5">DOLJORAL78_47_16</strain>
    </source>
</reference>
<dbReference type="GO" id="GO:0030313">
    <property type="term" value="C:cell envelope"/>
    <property type="evidence" value="ECO:0007669"/>
    <property type="project" value="UniProtKB-SubCell"/>
</dbReference>
<accession>A0A2G6K8M9</accession>
<organism evidence="5 6">
    <name type="scientific">candidate division KSB3 bacterium</name>
    <dbReference type="NCBI Taxonomy" id="2044937"/>
    <lineage>
        <taxon>Bacteria</taxon>
        <taxon>candidate division KSB3</taxon>
    </lineage>
</organism>
<dbReference type="Proteomes" id="UP000230821">
    <property type="component" value="Unassembled WGS sequence"/>
</dbReference>
<dbReference type="PANTHER" id="PTHR46847">
    <property type="entry name" value="D-ALLOSE-BINDING PERIPLASMIC PROTEIN-RELATED"/>
    <property type="match status" value="1"/>
</dbReference>